<feature type="signal peptide" evidence="8">
    <location>
        <begin position="1"/>
        <end position="20"/>
    </location>
</feature>
<evidence type="ECO:0000256" key="6">
    <source>
        <dbReference type="ARBA" id="ARBA00023136"/>
    </source>
</evidence>
<protein>
    <submittedName>
        <fullName evidence="9">Transporter</fullName>
    </submittedName>
</protein>
<comment type="caution">
    <text evidence="9">The sequence shown here is derived from an EMBL/GenBank/DDBJ whole genome shotgun (WGS) entry which is preliminary data.</text>
</comment>
<evidence type="ECO:0000256" key="3">
    <source>
        <dbReference type="ARBA" id="ARBA00022452"/>
    </source>
</evidence>
<keyword evidence="5 8" id="KW-0732">Signal</keyword>
<dbReference type="InterPro" id="IPR005017">
    <property type="entry name" value="OMPP1/FadL/TodX"/>
</dbReference>
<evidence type="ECO:0000256" key="1">
    <source>
        <dbReference type="ARBA" id="ARBA00004571"/>
    </source>
</evidence>
<keyword evidence="10" id="KW-1185">Reference proteome</keyword>
<name>A0A8J6PVB3_9HYPH</name>
<accession>A0A8J6PVB3</accession>
<sequence length="415" mass="43828">MKTSRMFVLLGATAITLSMAAASNAGGLERGGYNVDLLFDASPFAGEVTGAYVMPNRKFNNVRDINPLNGVGSDGLGGGDTDGVRDTRNYWVPRVGFKATIGGGFDCMADYSQPWGVHTNPGANWAGANDNIETKIESNNYAATCSYKMDAGQGQFRILGGVFYQEVSGFKIRQVAPDFAVPGNGIGKLELEGDGVGWRIGAAYEITDIALRASLVYNSAVDLGDITGTLDLSQVNGVVYDVFGTQKMPQSLEFKIQSGIAPDWLAFGSVKWVDWSQLGIVSFCSTAIQAAGLSCSYKGAGFLTSLDLLYRDGWTVSGGIGHKFNDQWSASAAITWDRGTTTGLNAQTDTWTVSGGVAYAPTQNVEMRVGGALGILTSGSAAPITIDGNTFGGEATYDFDNDLVSALSATLKVKW</sequence>
<proteinExistence type="inferred from homology"/>
<dbReference type="Pfam" id="PF03349">
    <property type="entry name" value="Toluene_X"/>
    <property type="match status" value="1"/>
</dbReference>
<keyword evidence="4" id="KW-0812">Transmembrane</keyword>
<evidence type="ECO:0000256" key="2">
    <source>
        <dbReference type="ARBA" id="ARBA00008163"/>
    </source>
</evidence>
<keyword evidence="3" id="KW-1134">Transmembrane beta strand</keyword>
<evidence type="ECO:0000256" key="4">
    <source>
        <dbReference type="ARBA" id="ARBA00022692"/>
    </source>
</evidence>
<dbReference type="AlphaFoldDB" id="A0A8J6PVB3"/>
<dbReference type="SUPFAM" id="SSF56935">
    <property type="entry name" value="Porins"/>
    <property type="match status" value="1"/>
</dbReference>
<dbReference type="RefSeq" id="WP_188166005.1">
    <property type="nucleotide sequence ID" value="NZ_JACVVX010000006.1"/>
</dbReference>
<dbReference type="GO" id="GO:0009279">
    <property type="term" value="C:cell outer membrane"/>
    <property type="evidence" value="ECO:0007669"/>
    <property type="project" value="UniProtKB-SubCell"/>
</dbReference>
<dbReference type="PANTHER" id="PTHR35093">
    <property type="entry name" value="OUTER MEMBRANE PROTEIN NMB0088-RELATED"/>
    <property type="match status" value="1"/>
</dbReference>
<keyword evidence="7" id="KW-0998">Cell outer membrane</keyword>
<evidence type="ECO:0000256" key="8">
    <source>
        <dbReference type="SAM" id="SignalP"/>
    </source>
</evidence>
<gene>
    <name evidence="9" type="ORF">ICI42_18065</name>
</gene>
<evidence type="ECO:0000313" key="9">
    <source>
        <dbReference type="EMBL" id="MBD0416564.1"/>
    </source>
</evidence>
<dbReference type="Proteomes" id="UP000643405">
    <property type="component" value="Unassembled WGS sequence"/>
</dbReference>
<organism evidence="9 10">
    <name type="scientific">Oryzicola mucosus</name>
    <dbReference type="NCBI Taxonomy" id="2767425"/>
    <lineage>
        <taxon>Bacteria</taxon>
        <taxon>Pseudomonadati</taxon>
        <taxon>Pseudomonadota</taxon>
        <taxon>Alphaproteobacteria</taxon>
        <taxon>Hyphomicrobiales</taxon>
        <taxon>Phyllobacteriaceae</taxon>
        <taxon>Oryzicola</taxon>
    </lineage>
</organism>
<keyword evidence="6" id="KW-0472">Membrane</keyword>
<feature type="chain" id="PRO_5035174792" evidence="8">
    <location>
        <begin position="21"/>
        <end position="415"/>
    </location>
</feature>
<evidence type="ECO:0000256" key="5">
    <source>
        <dbReference type="ARBA" id="ARBA00022729"/>
    </source>
</evidence>
<comment type="similarity">
    <text evidence="2">Belongs to the OmpP1/FadL family.</text>
</comment>
<dbReference type="EMBL" id="JACVVX010000006">
    <property type="protein sequence ID" value="MBD0416564.1"/>
    <property type="molecule type" value="Genomic_DNA"/>
</dbReference>
<evidence type="ECO:0000256" key="7">
    <source>
        <dbReference type="ARBA" id="ARBA00023237"/>
    </source>
</evidence>
<comment type="subcellular location">
    <subcellularLocation>
        <location evidence="1">Cell outer membrane</location>
        <topology evidence="1">Multi-pass membrane protein</topology>
    </subcellularLocation>
</comment>
<dbReference type="PANTHER" id="PTHR35093:SF8">
    <property type="entry name" value="OUTER MEMBRANE PROTEIN NMB0088-RELATED"/>
    <property type="match status" value="1"/>
</dbReference>
<reference evidence="9" key="1">
    <citation type="submission" date="2020-09" db="EMBL/GenBank/DDBJ databases">
        <title>Genome seq and assembly of Tianweitania sp.</title>
        <authorList>
            <person name="Chhetri G."/>
        </authorList>
    </citation>
    <scope>NUCLEOTIDE SEQUENCE</scope>
    <source>
        <strain evidence="9">Rool2</strain>
    </source>
</reference>
<dbReference type="GO" id="GO:0015483">
    <property type="term" value="F:long-chain fatty acid transporting porin activity"/>
    <property type="evidence" value="ECO:0007669"/>
    <property type="project" value="TreeGrafter"/>
</dbReference>
<evidence type="ECO:0000313" key="10">
    <source>
        <dbReference type="Proteomes" id="UP000643405"/>
    </source>
</evidence>
<dbReference type="Gene3D" id="2.40.160.60">
    <property type="entry name" value="Outer membrane protein transport protein (OMPP1/FadL/TodX)"/>
    <property type="match status" value="1"/>
</dbReference>